<reference evidence="2" key="1">
    <citation type="submission" date="2022-07" db="EMBL/GenBank/DDBJ databases">
        <title>Genome Sequence of Physisporinus lineatus.</title>
        <authorList>
            <person name="Buettner E."/>
        </authorList>
    </citation>
    <scope>NUCLEOTIDE SEQUENCE</scope>
    <source>
        <strain evidence="2">VT162</strain>
    </source>
</reference>
<feature type="region of interest" description="Disordered" evidence="1">
    <location>
        <begin position="111"/>
        <end position="155"/>
    </location>
</feature>
<comment type="caution">
    <text evidence="2">The sequence shown here is derived from an EMBL/GenBank/DDBJ whole genome shotgun (WGS) entry which is preliminary data.</text>
</comment>
<proteinExistence type="predicted"/>
<evidence type="ECO:0000256" key="1">
    <source>
        <dbReference type="SAM" id="MobiDB-lite"/>
    </source>
</evidence>
<feature type="region of interest" description="Disordered" evidence="1">
    <location>
        <begin position="167"/>
        <end position="244"/>
    </location>
</feature>
<evidence type="ECO:0000313" key="2">
    <source>
        <dbReference type="EMBL" id="KAJ3480773.1"/>
    </source>
</evidence>
<feature type="compositionally biased region" description="Low complexity" evidence="1">
    <location>
        <begin position="226"/>
        <end position="244"/>
    </location>
</feature>
<sequence length="244" mass="26270">MDQKSFSGVKPSSLLEGWTPKKCLEKGEEETLLGRSVLQRTEYDEHLVLPASVSKKLDDKFRVLEGLLTDVRKRVHETPSLGSVTLLYPGTYKTMKRARKLVKHATEYRLAAEQASDDAKKARREAREGQAGTPHDQQEVPVIAGTPGQADPAAQPGEVIGQIDATDQQAGPSNTETVLHTDDEPLPVAGPSNYAQVAPESDGEASSDPFADPPRAKNPFATPVGSLHSKSSSSAELLPSILPE</sequence>
<organism evidence="2 3">
    <name type="scientific">Meripilus lineatus</name>
    <dbReference type="NCBI Taxonomy" id="2056292"/>
    <lineage>
        <taxon>Eukaryota</taxon>
        <taxon>Fungi</taxon>
        <taxon>Dikarya</taxon>
        <taxon>Basidiomycota</taxon>
        <taxon>Agaricomycotina</taxon>
        <taxon>Agaricomycetes</taxon>
        <taxon>Polyporales</taxon>
        <taxon>Meripilaceae</taxon>
        <taxon>Meripilus</taxon>
    </lineage>
</organism>
<keyword evidence="3" id="KW-1185">Reference proteome</keyword>
<gene>
    <name evidence="2" type="ORF">NLI96_g8110</name>
</gene>
<accession>A0AAD5YE94</accession>
<protein>
    <submittedName>
        <fullName evidence="2">Uncharacterized protein</fullName>
    </submittedName>
</protein>
<feature type="compositionally biased region" description="Basic and acidic residues" evidence="1">
    <location>
        <begin position="117"/>
        <end position="128"/>
    </location>
</feature>
<name>A0AAD5YE94_9APHY</name>
<dbReference type="EMBL" id="JANAWD010000356">
    <property type="protein sequence ID" value="KAJ3480773.1"/>
    <property type="molecule type" value="Genomic_DNA"/>
</dbReference>
<evidence type="ECO:0000313" key="3">
    <source>
        <dbReference type="Proteomes" id="UP001212997"/>
    </source>
</evidence>
<feature type="compositionally biased region" description="Polar residues" evidence="1">
    <location>
        <begin position="167"/>
        <end position="178"/>
    </location>
</feature>
<dbReference type="AlphaFoldDB" id="A0AAD5YE94"/>
<dbReference type="Proteomes" id="UP001212997">
    <property type="component" value="Unassembled WGS sequence"/>
</dbReference>